<evidence type="ECO:0000313" key="3">
    <source>
        <dbReference type="EMBL" id="KAK9683566.1"/>
    </source>
</evidence>
<name>A0AAW1I285_SAPOF</name>
<sequence length="682" mass="78242">MQQFNDIESDVEYTNIKKELYKALYGHGNESHDLVIDLCKKLPYGAMHVFTIHNDTPLHKATYTKNFDLALKLLDQFLLSENFSINRLMYKNDWGNNLLHNAATSNKGADFVKKLLSIAPEMLREKNRWGETASFQAVRYGRRHVFIILANEIDKFCASYHRQSMYNHLYFFQRYDKTTILHMAILTGYYDIGLTIARRYEHLCNEAAQDGWTPLQILARTPSAFFSGNEMGFLKRRIYSCISTDDHGIDVQANETWKLIRILMRLISCIFGNRKSWCAWPAIDMIRSEKESHENVLKLAKILVSLDTSWQDTNKPGSEIKPSTAWTMDISIDHDKPVDRTLDISQNKSKNNSVSSDVNHTPLIMAAKTGCIEIVDEILEQFPQAVEYLNHDGQNVLLVAVKNRNMNVFHHVNQKNLDIRSNLRVIDRHGNCLLHMVGWKKEIPAGVKLKIPVLQLSEDLQLFEDLQMRCPTYLLDHRNDENKTPYELMEVNNEELRSNAKDWLKRTAEHCTAIIILIATVAFAAAYTVPGGPNQQTGFPILIGKPFFLAFTMTDVLSLTFALTAAVIFLSLLTSSYKLQSFSRSLPQKVLLGLTLLFLSVTMMMVSFAATIILMTSRKKEWTKIAVYTAAFFPVCIFVVSYIPLYVELANTFRYWFFKCRKILPVPACTSKPKYSFRRGGI</sequence>
<reference evidence="3" key="1">
    <citation type="submission" date="2024-03" db="EMBL/GenBank/DDBJ databases">
        <title>WGS assembly of Saponaria officinalis var. Norfolk2.</title>
        <authorList>
            <person name="Jenkins J."/>
            <person name="Shu S."/>
            <person name="Grimwood J."/>
            <person name="Barry K."/>
            <person name="Goodstein D."/>
            <person name="Schmutz J."/>
            <person name="Leebens-Mack J."/>
            <person name="Osbourn A."/>
        </authorList>
    </citation>
    <scope>NUCLEOTIDE SEQUENCE [LARGE SCALE GENOMIC DNA]</scope>
    <source>
        <strain evidence="3">JIC</strain>
    </source>
</reference>
<dbReference type="PANTHER" id="PTHR24177">
    <property type="entry name" value="CASKIN"/>
    <property type="match status" value="1"/>
</dbReference>
<dbReference type="InterPro" id="IPR036770">
    <property type="entry name" value="Ankyrin_rpt-contain_sf"/>
</dbReference>
<dbReference type="EMBL" id="JBDFQZ010000010">
    <property type="protein sequence ID" value="KAK9683566.1"/>
    <property type="molecule type" value="Genomic_DNA"/>
</dbReference>
<feature type="domain" description="PGG" evidence="2">
    <location>
        <begin position="502"/>
        <end position="614"/>
    </location>
</feature>
<evidence type="ECO:0000259" key="2">
    <source>
        <dbReference type="Pfam" id="PF13962"/>
    </source>
</evidence>
<protein>
    <recommendedName>
        <fullName evidence="2">PGG domain-containing protein</fullName>
    </recommendedName>
</protein>
<dbReference type="InterPro" id="IPR026961">
    <property type="entry name" value="PGG_dom"/>
</dbReference>
<keyword evidence="1" id="KW-0472">Membrane</keyword>
<proteinExistence type="predicted"/>
<keyword evidence="4" id="KW-1185">Reference proteome</keyword>
<dbReference type="SUPFAM" id="SSF48403">
    <property type="entry name" value="Ankyrin repeat"/>
    <property type="match status" value="2"/>
</dbReference>
<evidence type="ECO:0000256" key="1">
    <source>
        <dbReference type="SAM" id="Phobius"/>
    </source>
</evidence>
<feature type="transmembrane region" description="Helical" evidence="1">
    <location>
        <begin position="547"/>
        <end position="570"/>
    </location>
</feature>
<dbReference type="InterPro" id="IPR002110">
    <property type="entry name" value="Ankyrin_rpt"/>
</dbReference>
<feature type="transmembrane region" description="Helical" evidence="1">
    <location>
        <begin position="507"/>
        <end position="527"/>
    </location>
</feature>
<evidence type="ECO:0000313" key="4">
    <source>
        <dbReference type="Proteomes" id="UP001443914"/>
    </source>
</evidence>
<gene>
    <name evidence="3" type="ORF">RND81_10G150200</name>
</gene>
<feature type="transmembrane region" description="Helical" evidence="1">
    <location>
        <begin position="590"/>
        <end position="613"/>
    </location>
</feature>
<dbReference type="Gene3D" id="1.25.40.20">
    <property type="entry name" value="Ankyrin repeat-containing domain"/>
    <property type="match status" value="2"/>
</dbReference>
<feature type="transmembrane region" description="Helical" evidence="1">
    <location>
        <begin position="625"/>
        <end position="647"/>
    </location>
</feature>
<dbReference type="PANTHER" id="PTHR24177:SF314">
    <property type="entry name" value="PROTEIN ACCELERATED CELL DEATH 6-LIKE ISOFORM X1"/>
    <property type="match status" value="1"/>
</dbReference>
<dbReference type="GO" id="GO:0016020">
    <property type="term" value="C:membrane"/>
    <property type="evidence" value="ECO:0007669"/>
    <property type="project" value="TreeGrafter"/>
</dbReference>
<dbReference type="Proteomes" id="UP001443914">
    <property type="component" value="Unassembled WGS sequence"/>
</dbReference>
<keyword evidence="1" id="KW-1133">Transmembrane helix</keyword>
<dbReference type="Pfam" id="PF13962">
    <property type="entry name" value="PGG"/>
    <property type="match status" value="1"/>
</dbReference>
<comment type="caution">
    <text evidence="3">The sequence shown here is derived from an EMBL/GenBank/DDBJ whole genome shotgun (WGS) entry which is preliminary data.</text>
</comment>
<dbReference type="SMART" id="SM00248">
    <property type="entry name" value="ANK"/>
    <property type="match status" value="6"/>
</dbReference>
<organism evidence="3 4">
    <name type="scientific">Saponaria officinalis</name>
    <name type="common">Common soapwort</name>
    <name type="synonym">Lychnis saponaria</name>
    <dbReference type="NCBI Taxonomy" id="3572"/>
    <lineage>
        <taxon>Eukaryota</taxon>
        <taxon>Viridiplantae</taxon>
        <taxon>Streptophyta</taxon>
        <taxon>Embryophyta</taxon>
        <taxon>Tracheophyta</taxon>
        <taxon>Spermatophyta</taxon>
        <taxon>Magnoliopsida</taxon>
        <taxon>eudicotyledons</taxon>
        <taxon>Gunneridae</taxon>
        <taxon>Pentapetalae</taxon>
        <taxon>Caryophyllales</taxon>
        <taxon>Caryophyllaceae</taxon>
        <taxon>Caryophylleae</taxon>
        <taxon>Saponaria</taxon>
    </lineage>
</organism>
<dbReference type="AlphaFoldDB" id="A0AAW1I285"/>
<keyword evidence="1" id="KW-0812">Transmembrane</keyword>
<accession>A0AAW1I285</accession>